<dbReference type="Gene3D" id="2.30.180.10">
    <property type="entry name" value="FAS1 domain"/>
    <property type="match status" value="2"/>
</dbReference>
<dbReference type="PANTHER" id="PTHR10900:SF77">
    <property type="entry name" value="FI19380P1"/>
    <property type="match status" value="1"/>
</dbReference>
<keyword evidence="1" id="KW-0732">Signal</keyword>
<sequence>MKNLIKYFLACGLLTFGNACTHDDLEVFKPSENYSNLVDFAANNYDLSLFAAGLEYTGLADTLRTAAGPFTVFAPSNTAFNVLGVTQAADFALLNRDSLKMMLRYHILPRRLYTADVPDKTADNFYTNLAGLPLGVDLKLGSTEPGTYFYAGGARVSRRDVVVSNGVLHVLEKAIKYSTGKVTDVLESRPEYSLFTAALKRFGYWPQLQQGSQWTVMAVPNSVFDTNNISLQDIEAMNPEEYHKRFLGCYLFRAKIPWSHLRVLEAPQGSGQYYYNSAYFRIPIEGDEEYCSGVGKSELKFFISRTNPGTSTPQALGDFGPAFKLDYLCTNGVVHDMNILLVKPSQAKK</sequence>
<protein>
    <recommendedName>
        <fullName evidence="2">FAS1 domain-containing protein</fullName>
    </recommendedName>
</protein>
<dbReference type="InterPro" id="IPR000782">
    <property type="entry name" value="FAS1_domain"/>
</dbReference>
<keyword evidence="4" id="KW-1185">Reference proteome</keyword>
<dbReference type="GO" id="GO:0031012">
    <property type="term" value="C:extracellular matrix"/>
    <property type="evidence" value="ECO:0007669"/>
    <property type="project" value="TreeGrafter"/>
</dbReference>
<accession>A0A917IYQ7</accession>
<dbReference type="GO" id="GO:0050839">
    <property type="term" value="F:cell adhesion molecule binding"/>
    <property type="evidence" value="ECO:0007669"/>
    <property type="project" value="TreeGrafter"/>
</dbReference>
<proteinExistence type="predicted"/>
<dbReference type="GO" id="GO:0030198">
    <property type="term" value="P:extracellular matrix organization"/>
    <property type="evidence" value="ECO:0007669"/>
    <property type="project" value="TreeGrafter"/>
</dbReference>
<dbReference type="Pfam" id="PF02469">
    <property type="entry name" value="Fasciclin"/>
    <property type="match status" value="1"/>
</dbReference>
<organism evidence="3 4">
    <name type="scientific">Filimonas zeae</name>
    <dbReference type="NCBI Taxonomy" id="1737353"/>
    <lineage>
        <taxon>Bacteria</taxon>
        <taxon>Pseudomonadati</taxon>
        <taxon>Bacteroidota</taxon>
        <taxon>Chitinophagia</taxon>
        <taxon>Chitinophagales</taxon>
        <taxon>Chitinophagaceae</taxon>
        <taxon>Filimonas</taxon>
    </lineage>
</organism>
<feature type="domain" description="FAS1" evidence="2">
    <location>
        <begin position="34"/>
        <end position="175"/>
    </location>
</feature>
<gene>
    <name evidence="3" type="ORF">GCM10011379_26950</name>
</gene>
<name>A0A917IYQ7_9BACT</name>
<dbReference type="SMART" id="SM00554">
    <property type="entry name" value="FAS1"/>
    <property type="match status" value="1"/>
</dbReference>
<dbReference type="AlphaFoldDB" id="A0A917IYQ7"/>
<comment type="caution">
    <text evidence="3">The sequence shown here is derived from an EMBL/GenBank/DDBJ whole genome shotgun (WGS) entry which is preliminary data.</text>
</comment>
<dbReference type="Proteomes" id="UP000627292">
    <property type="component" value="Unassembled WGS sequence"/>
</dbReference>
<feature type="signal peptide" evidence="1">
    <location>
        <begin position="1"/>
        <end position="21"/>
    </location>
</feature>
<dbReference type="EMBL" id="BMIB01000003">
    <property type="protein sequence ID" value="GGH69544.1"/>
    <property type="molecule type" value="Genomic_DNA"/>
</dbReference>
<dbReference type="InterPro" id="IPR036378">
    <property type="entry name" value="FAS1_dom_sf"/>
</dbReference>
<dbReference type="PANTHER" id="PTHR10900">
    <property type="entry name" value="PERIOSTIN-RELATED"/>
    <property type="match status" value="1"/>
</dbReference>
<dbReference type="GO" id="GO:0007155">
    <property type="term" value="P:cell adhesion"/>
    <property type="evidence" value="ECO:0007669"/>
    <property type="project" value="TreeGrafter"/>
</dbReference>
<dbReference type="RefSeq" id="WP_188953056.1">
    <property type="nucleotide sequence ID" value="NZ_BMIB01000003.1"/>
</dbReference>
<dbReference type="PROSITE" id="PS50213">
    <property type="entry name" value="FAS1"/>
    <property type="match status" value="1"/>
</dbReference>
<dbReference type="GO" id="GO:0005615">
    <property type="term" value="C:extracellular space"/>
    <property type="evidence" value="ECO:0007669"/>
    <property type="project" value="TreeGrafter"/>
</dbReference>
<dbReference type="SUPFAM" id="SSF82153">
    <property type="entry name" value="FAS1 domain"/>
    <property type="match status" value="2"/>
</dbReference>
<evidence type="ECO:0000313" key="3">
    <source>
        <dbReference type="EMBL" id="GGH69544.1"/>
    </source>
</evidence>
<reference evidence="3" key="1">
    <citation type="journal article" date="2014" name="Int. J. Syst. Evol. Microbiol.">
        <title>Complete genome sequence of Corynebacterium casei LMG S-19264T (=DSM 44701T), isolated from a smear-ripened cheese.</title>
        <authorList>
            <consortium name="US DOE Joint Genome Institute (JGI-PGF)"/>
            <person name="Walter F."/>
            <person name="Albersmeier A."/>
            <person name="Kalinowski J."/>
            <person name="Ruckert C."/>
        </authorList>
    </citation>
    <scope>NUCLEOTIDE SEQUENCE</scope>
    <source>
        <strain evidence="3">CGMCC 1.15290</strain>
    </source>
</reference>
<evidence type="ECO:0000259" key="2">
    <source>
        <dbReference type="PROSITE" id="PS50213"/>
    </source>
</evidence>
<evidence type="ECO:0000313" key="4">
    <source>
        <dbReference type="Proteomes" id="UP000627292"/>
    </source>
</evidence>
<reference evidence="3" key="2">
    <citation type="submission" date="2020-09" db="EMBL/GenBank/DDBJ databases">
        <authorList>
            <person name="Sun Q."/>
            <person name="Zhou Y."/>
        </authorList>
    </citation>
    <scope>NUCLEOTIDE SEQUENCE</scope>
    <source>
        <strain evidence="3">CGMCC 1.15290</strain>
    </source>
</reference>
<dbReference type="InterPro" id="IPR050904">
    <property type="entry name" value="Adhesion/Biosynth-related"/>
</dbReference>
<evidence type="ECO:0000256" key="1">
    <source>
        <dbReference type="SAM" id="SignalP"/>
    </source>
</evidence>
<feature type="chain" id="PRO_5037640672" description="FAS1 domain-containing protein" evidence="1">
    <location>
        <begin position="22"/>
        <end position="349"/>
    </location>
</feature>